<proteinExistence type="predicted"/>
<dbReference type="InterPro" id="IPR012340">
    <property type="entry name" value="NA-bd_OB-fold"/>
</dbReference>
<dbReference type="Proteomes" id="UP001642260">
    <property type="component" value="Unassembled WGS sequence"/>
</dbReference>
<comment type="caution">
    <text evidence="1">The sequence shown here is derived from an EMBL/GenBank/DDBJ whole genome shotgun (WGS) entry which is preliminary data.</text>
</comment>
<evidence type="ECO:0000313" key="1">
    <source>
        <dbReference type="EMBL" id="CAH8392603.1"/>
    </source>
</evidence>
<dbReference type="Gene3D" id="2.40.50.140">
    <property type="entry name" value="Nucleic acid-binding proteins"/>
    <property type="match status" value="1"/>
</dbReference>
<organism evidence="1 2">
    <name type="scientific">Eruca vesicaria subsp. sativa</name>
    <name type="common">Garden rocket</name>
    <name type="synonym">Eruca sativa</name>
    <dbReference type="NCBI Taxonomy" id="29727"/>
    <lineage>
        <taxon>Eukaryota</taxon>
        <taxon>Viridiplantae</taxon>
        <taxon>Streptophyta</taxon>
        <taxon>Embryophyta</taxon>
        <taxon>Tracheophyta</taxon>
        <taxon>Spermatophyta</taxon>
        <taxon>Magnoliopsida</taxon>
        <taxon>eudicotyledons</taxon>
        <taxon>Gunneridae</taxon>
        <taxon>Pentapetalae</taxon>
        <taxon>rosids</taxon>
        <taxon>malvids</taxon>
        <taxon>Brassicales</taxon>
        <taxon>Brassicaceae</taxon>
        <taxon>Brassiceae</taxon>
        <taxon>Eruca</taxon>
    </lineage>
</organism>
<name>A0ABC8M8D1_ERUVS</name>
<protein>
    <submittedName>
        <fullName evidence="1">Uncharacterized protein</fullName>
    </submittedName>
</protein>
<keyword evidence="2" id="KW-1185">Reference proteome</keyword>
<gene>
    <name evidence="1" type="ORF">ERUC_LOCUS45086</name>
</gene>
<dbReference type="AlphaFoldDB" id="A0ABC8M8D1"/>
<evidence type="ECO:0000313" key="2">
    <source>
        <dbReference type="Proteomes" id="UP001642260"/>
    </source>
</evidence>
<reference evidence="1 2" key="1">
    <citation type="submission" date="2022-03" db="EMBL/GenBank/DDBJ databases">
        <authorList>
            <person name="Macdonald S."/>
            <person name="Ahmed S."/>
            <person name="Newling K."/>
        </authorList>
    </citation>
    <scope>NUCLEOTIDE SEQUENCE [LARGE SCALE GENOMIC DNA]</scope>
</reference>
<sequence>MHGDPRILSSYSNKRFHSRLFLNATSGTHISFDKDTNVGEILFYKLVSTNIVLPSAAPLLRGYAKVETLTISKLDEFVITASSQTVEFLCKAKFSEFETSNGWYYFSSSKCYQKLQQGFTLHVQDYALR</sequence>
<accession>A0ABC8M8D1</accession>
<dbReference type="EMBL" id="CAKOAT010997446">
    <property type="protein sequence ID" value="CAH8392603.1"/>
    <property type="molecule type" value="Genomic_DNA"/>
</dbReference>